<keyword evidence="4" id="KW-1185">Reference proteome</keyword>
<keyword evidence="1" id="KW-0472">Membrane</keyword>
<dbReference type="InterPro" id="IPR009769">
    <property type="entry name" value="EDR2_C"/>
</dbReference>
<reference evidence="3 4" key="1">
    <citation type="journal article" date="2017" name="Front. Genet.">
        <title>Draft sequencing of the heterozygous diploid genome of Satsuma (Citrus unshiu Marc.) using a hybrid assembly approach.</title>
        <authorList>
            <person name="Shimizu T."/>
            <person name="Tanizawa Y."/>
            <person name="Mochizuki T."/>
            <person name="Nagasaki H."/>
            <person name="Yoshioka T."/>
            <person name="Toyoda A."/>
            <person name="Fujiyama A."/>
            <person name="Kaminuma E."/>
            <person name="Nakamura Y."/>
        </authorList>
    </citation>
    <scope>NUCLEOTIDE SEQUENCE [LARGE SCALE GENOMIC DNA]</scope>
    <source>
        <strain evidence="4">cv. Miyagawa wase</strain>
    </source>
</reference>
<dbReference type="PANTHER" id="PTHR12136">
    <property type="entry name" value="ENHANCED DISEASE RESISTANCE-RELATED"/>
    <property type="match status" value="1"/>
</dbReference>
<accession>A0A2H5QRM3</accession>
<feature type="domain" description="Protein ENHANCED DISEASE RESISTANCE 2 C-terminal" evidence="2">
    <location>
        <begin position="2"/>
        <end position="28"/>
    </location>
</feature>
<dbReference type="EMBL" id="BDQV01000682">
    <property type="protein sequence ID" value="GAY67271.1"/>
    <property type="molecule type" value="Genomic_DNA"/>
</dbReference>
<feature type="transmembrane region" description="Helical" evidence="1">
    <location>
        <begin position="42"/>
        <end position="69"/>
    </location>
</feature>
<dbReference type="InterPro" id="IPR045096">
    <property type="entry name" value="EDR2-like"/>
</dbReference>
<dbReference type="Pfam" id="PF07059">
    <property type="entry name" value="EDR2_C"/>
    <property type="match status" value="2"/>
</dbReference>
<comment type="caution">
    <text evidence="3">The sequence shown here is derived from an EMBL/GenBank/DDBJ whole genome shotgun (WGS) entry which is preliminary data.</text>
</comment>
<gene>
    <name evidence="3" type="ORF">CUMW_255240</name>
</gene>
<feature type="domain" description="Protein ENHANCED DISEASE RESISTANCE 2 C-terminal" evidence="2">
    <location>
        <begin position="29"/>
        <end position="62"/>
    </location>
</feature>
<sequence length="72" mass="7882">MGSLLQRFVDGDDEFRNSRLKLIPSVPKIDVDIGSSTVANGVLGLVIGVITTLVVDMAFLVQECMIVFFPHF</sequence>
<dbReference type="AlphaFoldDB" id="A0A2H5QRM3"/>
<dbReference type="Proteomes" id="UP000236630">
    <property type="component" value="Unassembled WGS sequence"/>
</dbReference>
<evidence type="ECO:0000313" key="3">
    <source>
        <dbReference type="EMBL" id="GAY67271.1"/>
    </source>
</evidence>
<evidence type="ECO:0000259" key="2">
    <source>
        <dbReference type="Pfam" id="PF07059"/>
    </source>
</evidence>
<dbReference type="PANTHER" id="PTHR12136:SF100">
    <property type="entry name" value="PROTEIN ENHANCED DISEASE RESISTANCE 2-LIKE"/>
    <property type="match status" value="1"/>
</dbReference>
<keyword evidence="1" id="KW-1133">Transmembrane helix</keyword>
<evidence type="ECO:0000256" key="1">
    <source>
        <dbReference type="SAM" id="Phobius"/>
    </source>
</evidence>
<evidence type="ECO:0000313" key="4">
    <source>
        <dbReference type="Proteomes" id="UP000236630"/>
    </source>
</evidence>
<keyword evidence="1" id="KW-0812">Transmembrane</keyword>
<protein>
    <recommendedName>
        <fullName evidence="2">Protein ENHANCED DISEASE RESISTANCE 2 C-terminal domain-containing protein</fullName>
    </recommendedName>
</protein>
<name>A0A2H5QRM3_CITUN</name>
<proteinExistence type="predicted"/>
<organism evidence="3 4">
    <name type="scientific">Citrus unshiu</name>
    <name type="common">Satsuma mandarin</name>
    <name type="synonym">Citrus nobilis var. unshiu</name>
    <dbReference type="NCBI Taxonomy" id="55188"/>
    <lineage>
        <taxon>Eukaryota</taxon>
        <taxon>Viridiplantae</taxon>
        <taxon>Streptophyta</taxon>
        <taxon>Embryophyta</taxon>
        <taxon>Tracheophyta</taxon>
        <taxon>Spermatophyta</taxon>
        <taxon>Magnoliopsida</taxon>
        <taxon>eudicotyledons</taxon>
        <taxon>Gunneridae</taxon>
        <taxon>Pentapetalae</taxon>
        <taxon>rosids</taxon>
        <taxon>malvids</taxon>
        <taxon>Sapindales</taxon>
        <taxon>Rutaceae</taxon>
        <taxon>Aurantioideae</taxon>
        <taxon>Citrus</taxon>
    </lineage>
</organism>